<keyword evidence="6" id="KW-1015">Disulfide bond</keyword>
<dbReference type="OrthoDB" id="10263751at2759"/>
<evidence type="ECO:0000256" key="4">
    <source>
        <dbReference type="ARBA" id="ARBA00022982"/>
    </source>
</evidence>
<dbReference type="PRINTS" id="PR00421">
    <property type="entry name" value="THIOREDOXIN"/>
</dbReference>
<dbReference type="NCBIfam" id="TIGR01068">
    <property type="entry name" value="thioredoxin"/>
    <property type="match status" value="1"/>
</dbReference>
<evidence type="ECO:0000259" key="8">
    <source>
        <dbReference type="PROSITE" id="PS51352"/>
    </source>
</evidence>
<dbReference type="GO" id="GO:0006749">
    <property type="term" value="P:glutathione metabolic process"/>
    <property type="evidence" value="ECO:0007669"/>
    <property type="project" value="EnsemblFungi"/>
</dbReference>
<reference evidence="9 10" key="1">
    <citation type="journal article" date="2011" name="Proc. Natl. Acad. Sci. U.S.A.">
        <title>Evolutionary erosion of yeast sex chromosomes by mating-type switching accidents.</title>
        <authorList>
            <person name="Gordon J.L."/>
            <person name="Armisen D."/>
            <person name="Proux-Wera E."/>
            <person name="Oheigeartaigh S.S."/>
            <person name="Byrne K.P."/>
            <person name="Wolfe K.H."/>
        </authorList>
    </citation>
    <scope>NUCLEOTIDE SEQUENCE [LARGE SCALE GENOMIC DNA]</scope>
    <source>
        <strain evidence="10">ATCC 76901 / BCRC 22586 / CBS 4309 / NBRC 1992 / NRRL Y-12630</strain>
    </source>
</reference>
<dbReference type="PANTHER" id="PTHR46115">
    <property type="entry name" value="THIOREDOXIN-LIKE PROTEIN 1"/>
    <property type="match status" value="1"/>
</dbReference>
<dbReference type="Pfam" id="PF00085">
    <property type="entry name" value="Thioredoxin"/>
    <property type="match status" value="1"/>
</dbReference>
<dbReference type="GO" id="GO:0006888">
    <property type="term" value="P:endoplasmic reticulum to Golgi vesicle-mediated transport"/>
    <property type="evidence" value="ECO:0007669"/>
    <property type="project" value="EnsemblFungi"/>
</dbReference>
<dbReference type="GO" id="GO:0009263">
    <property type="term" value="P:deoxyribonucleotide biosynthetic process"/>
    <property type="evidence" value="ECO:0007669"/>
    <property type="project" value="UniProtKB-KW"/>
</dbReference>
<name>G0V745_NAUCA</name>
<keyword evidence="10" id="KW-1185">Reference proteome</keyword>
<comment type="similarity">
    <text evidence="2">Belongs to the thioredoxin family.</text>
</comment>
<dbReference type="SUPFAM" id="SSF52833">
    <property type="entry name" value="Thioredoxin-like"/>
    <property type="match status" value="1"/>
</dbReference>
<dbReference type="KEGG" id="ncs:NCAS_0A07350"/>
<dbReference type="eggNOG" id="KOG0907">
    <property type="taxonomic scope" value="Eukaryota"/>
</dbReference>
<comment type="subcellular location">
    <subcellularLocation>
        <location evidence="1">Golgi apparatus membrane</location>
        <topology evidence="1">Peripheral membrane protein</topology>
    </subcellularLocation>
</comment>
<sequence length="147" mass="16159">MRKSPAQIYKGNTAEGSTSSLNLLPLHYNNQLTNNQTHTHIYTKMVKQITSSAEFDSAIAADKLVVVDFFAVWCGPCKLIAPMVDKFEQQYENAAFYKVDVDELSDVAQKNEISSMPTLLFFKSGKQVAKVVGANPAAIKQTIAANV</sequence>
<evidence type="ECO:0000256" key="6">
    <source>
        <dbReference type="ARBA" id="ARBA00023157"/>
    </source>
</evidence>
<proteinExistence type="inferred from homology"/>
<organism evidence="9 10">
    <name type="scientific">Naumovozyma castellii</name>
    <name type="common">Yeast</name>
    <name type="synonym">Saccharomyces castellii</name>
    <dbReference type="NCBI Taxonomy" id="27288"/>
    <lineage>
        <taxon>Eukaryota</taxon>
        <taxon>Fungi</taxon>
        <taxon>Dikarya</taxon>
        <taxon>Ascomycota</taxon>
        <taxon>Saccharomycotina</taxon>
        <taxon>Saccharomycetes</taxon>
        <taxon>Saccharomycetales</taxon>
        <taxon>Saccharomycetaceae</taxon>
        <taxon>Naumovozyma</taxon>
    </lineage>
</organism>
<dbReference type="GO" id="GO:0006890">
    <property type="term" value="P:retrograde vesicle-mediated transport, Golgi to endoplasmic reticulum"/>
    <property type="evidence" value="ECO:0007669"/>
    <property type="project" value="EnsemblFungi"/>
</dbReference>
<evidence type="ECO:0000256" key="3">
    <source>
        <dbReference type="ARBA" id="ARBA00022448"/>
    </source>
</evidence>
<dbReference type="HOGENOM" id="CLU_090389_14_5_1"/>
<dbReference type="PROSITE" id="PS00194">
    <property type="entry name" value="THIOREDOXIN_1"/>
    <property type="match status" value="1"/>
</dbReference>
<dbReference type="GO" id="GO:0005829">
    <property type="term" value="C:cytosol"/>
    <property type="evidence" value="ECO:0007669"/>
    <property type="project" value="EnsemblFungi"/>
</dbReference>
<dbReference type="Gene3D" id="3.40.30.10">
    <property type="entry name" value="Glutaredoxin"/>
    <property type="match status" value="1"/>
</dbReference>
<dbReference type="PROSITE" id="PS51352">
    <property type="entry name" value="THIOREDOXIN_2"/>
    <property type="match status" value="1"/>
</dbReference>
<dbReference type="InParanoid" id="G0V745"/>
<dbReference type="InterPro" id="IPR013766">
    <property type="entry name" value="Thioredoxin_domain"/>
</dbReference>
<gene>
    <name evidence="9" type="primary">NCAS0A07350</name>
    <name evidence="9" type="ordered locus">NCAS_0A07350</name>
</gene>
<reference key="2">
    <citation type="submission" date="2011-08" db="EMBL/GenBank/DDBJ databases">
        <title>Genome sequence of Naumovozyma castellii.</title>
        <authorList>
            <person name="Gordon J.L."/>
            <person name="Armisen D."/>
            <person name="Proux-Wera E."/>
            <person name="OhEigeartaigh S.S."/>
            <person name="Byrne K.P."/>
            <person name="Wolfe K.H."/>
        </authorList>
    </citation>
    <scope>NUCLEOTIDE SEQUENCE</scope>
    <source>
        <strain>Type strain:CBS 4309</strain>
    </source>
</reference>
<evidence type="ECO:0000256" key="1">
    <source>
        <dbReference type="ARBA" id="ARBA00004395"/>
    </source>
</evidence>
<dbReference type="InterPro" id="IPR005746">
    <property type="entry name" value="Thioredoxin"/>
</dbReference>
<dbReference type="GO" id="GO:0000103">
    <property type="term" value="P:sulfate assimilation"/>
    <property type="evidence" value="ECO:0007669"/>
    <property type="project" value="EnsemblFungi"/>
</dbReference>
<dbReference type="InterPro" id="IPR036249">
    <property type="entry name" value="Thioredoxin-like_sf"/>
</dbReference>
<evidence type="ECO:0000256" key="2">
    <source>
        <dbReference type="ARBA" id="ARBA00008987"/>
    </source>
</evidence>
<dbReference type="GeneID" id="96900772"/>
<dbReference type="CDD" id="cd02947">
    <property type="entry name" value="TRX_family"/>
    <property type="match status" value="1"/>
</dbReference>
<dbReference type="STRING" id="1064592.G0V745"/>
<dbReference type="FunFam" id="3.40.30.10:FF:000104">
    <property type="entry name" value="Thioredoxin"/>
    <property type="match status" value="1"/>
</dbReference>
<keyword evidence="5" id="KW-0215">Deoxyribonucleotide synthesis</keyword>
<protein>
    <recommendedName>
        <fullName evidence="8">Thioredoxin domain-containing protein</fullName>
    </recommendedName>
</protein>
<dbReference type="Proteomes" id="UP000001640">
    <property type="component" value="Chromosome 1"/>
</dbReference>
<evidence type="ECO:0000256" key="5">
    <source>
        <dbReference type="ARBA" id="ARBA00023116"/>
    </source>
</evidence>
<dbReference type="GO" id="GO:0000011">
    <property type="term" value="P:vacuole inheritance"/>
    <property type="evidence" value="ECO:0007669"/>
    <property type="project" value="EnsemblFungi"/>
</dbReference>
<dbReference type="RefSeq" id="XP_003673674.1">
    <property type="nucleotide sequence ID" value="XM_003673626.1"/>
</dbReference>
<keyword evidence="3" id="KW-0813">Transport</keyword>
<accession>G0V745</accession>
<evidence type="ECO:0000313" key="9">
    <source>
        <dbReference type="EMBL" id="CCC67293.1"/>
    </source>
</evidence>
<feature type="domain" description="Thioredoxin" evidence="8">
    <location>
        <begin position="13"/>
        <end position="147"/>
    </location>
</feature>
<dbReference type="GO" id="GO:0000139">
    <property type="term" value="C:Golgi membrane"/>
    <property type="evidence" value="ECO:0007669"/>
    <property type="project" value="UniProtKB-SubCell"/>
</dbReference>
<dbReference type="GO" id="GO:0045454">
    <property type="term" value="P:cell redox homeostasis"/>
    <property type="evidence" value="ECO:0007669"/>
    <property type="project" value="EnsemblFungi"/>
</dbReference>
<dbReference type="GO" id="GO:0042144">
    <property type="term" value="P:vacuole fusion, non-autophagic"/>
    <property type="evidence" value="ECO:0007669"/>
    <property type="project" value="EnsemblFungi"/>
</dbReference>
<evidence type="ECO:0000256" key="7">
    <source>
        <dbReference type="ARBA" id="ARBA00023284"/>
    </source>
</evidence>
<dbReference type="GO" id="GO:0015035">
    <property type="term" value="F:protein-disulfide reductase activity"/>
    <property type="evidence" value="ECO:0007669"/>
    <property type="project" value="InterPro"/>
</dbReference>
<dbReference type="FunCoup" id="G0V745">
    <property type="interactions" value="530"/>
</dbReference>
<evidence type="ECO:0000313" key="10">
    <source>
        <dbReference type="Proteomes" id="UP000001640"/>
    </source>
</evidence>
<dbReference type="AlphaFoldDB" id="G0V745"/>
<dbReference type="InterPro" id="IPR017937">
    <property type="entry name" value="Thioredoxin_CS"/>
</dbReference>
<dbReference type="OMA" id="DFHALWC"/>
<keyword evidence="4" id="KW-0249">Electron transport</keyword>
<dbReference type="EMBL" id="HE576752">
    <property type="protein sequence ID" value="CCC67293.1"/>
    <property type="molecule type" value="Genomic_DNA"/>
</dbReference>
<keyword evidence="7" id="KW-0676">Redox-active center</keyword>